<reference evidence="4 5" key="2">
    <citation type="submission" date="2024-07" db="EMBL/GenBank/DDBJ databases">
        <authorList>
            <person name="Akdeniz Z."/>
        </authorList>
    </citation>
    <scope>NUCLEOTIDE SEQUENCE [LARGE SCALE GENOMIC DNA]</scope>
</reference>
<name>A0AA86R679_9EUKA</name>
<evidence type="ECO:0000256" key="1">
    <source>
        <dbReference type="SAM" id="Coils"/>
    </source>
</evidence>
<protein>
    <recommendedName>
        <fullName evidence="6">Charged multivesicular body protein 6</fullName>
    </recommendedName>
</protein>
<sequence length="213" mass="24574">MGAGSCIPKKQDEQIESKQEYSQDNITDYDRLKLKLKQQMQTVEKQTKRLQLEADKQMVLARESLQAGDKEKAAHYLQAKKMYLQQQKNASNQYTQLLVAYNNLKTTEAAKMMNEALQQCNTYMKSAEVQTLQSTLQDVLAESAQYDQQVKQIEALMGMGYDLDIDDDLKLLQEEIAVETSQKLKPILKENVQETEVYTEPVQQQKQRKVEVL</sequence>
<reference evidence="3" key="1">
    <citation type="submission" date="2023-06" db="EMBL/GenBank/DDBJ databases">
        <authorList>
            <person name="Kurt Z."/>
        </authorList>
    </citation>
    <scope>NUCLEOTIDE SEQUENCE</scope>
</reference>
<proteinExistence type="predicted"/>
<dbReference type="InterPro" id="IPR005024">
    <property type="entry name" value="Snf7_fam"/>
</dbReference>
<keyword evidence="5" id="KW-1185">Reference proteome</keyword>
<organism evidence="3">
    <name type="scientific">Hexamita inflata</name>
    <dbReference type="NCBI Taxonomy" id="28002"/>
    <lineage>
        <taxon>Eukaryota</taxon>
        <taxon>Metamonada</taxon>
        <taxon>Diplomonadida</taxon>
        <taxon>Hexamitidae</taxon>
        <taxon>Hexamitinae</taxon>
        <taxon>Hexamita</taxon>
    </lineage>
</organism>
<dbReference type="GO" id="GO:0007034">
    <property type="term" value="P:vacuolar transport"/>
    <property type="evidence" value="ECO:0007669"/>
    <property type="project" value="InterPro"/>
</dbReference>
<feature type="coiled-coil region" evidence="1">
    <location>
        <begin position="26"/>
        <end position="53"/>
    </location>
</feature>
<gene>
    <name evidence="4" type="ORF">HINF_LOCUS17519</name>
    <name evidence="3" type="ORF">HINF_LOCUS55601</name>
</gene>
<evidence type="ECO:0008006" key="6">
    <source>
        <dbReference type="Google" id="ProtNLM"/>
    </source>
</evidence>
<evidence type="ECO:0000313" key="4">
    <source>
        <dbReference type="EMBL" id="CAL6001611.1"/>
    </source>
</evidence>
<keyword evidence="1" id="KW-0175">Coiled coil</keyword>
<dbReference type="EMBL" id="CATOUU010001031">
    <property type="protein sequence ID" value="CAI9967956.1"/>
    <property type="molecule type" value="Genomic_DNA"/>
</dbReference>
<comment type="caution">
    <text evidence="3">The sequence shown here is derived from an EMBL/GenBank/DDBJ whole genome shotgun (WGS) entry which is preliminary data.</text>
</comment>
<evidence type="ECO:0000256" key="2">
    <source>
        <dbReference type="SAM" id="MobiDB-lite"/>
    </source>
</evidence>
<feature type="compositionally biased region" description="Basic and acidic residues" evidence="2">
    <location>
        <begin position="9"/>
        <end position="21"/>
    </location>
</feature>
<evidence type="ECO:0000313" key="5">
    <source>
        <dbReference type="Proteomes" id="UP001642409"/>
    </source>
</evidence>
<feature type="region of interest" description="Disordered" evidence="2">
    <location>
        <begin position="1"/>
        <end position="22"/>
    </location>
</feature>
<accession>A0AA86R679</accession>
<dbReference type="EMBL" id="CAXDID020000044">
    <property type="protein sequence ID" value="CAL6001611.1"/>
    <property type="molecule type" value="Genomic_DNA"/>
</dbReference>
<dbReference type="Proteomes" id="UP001642409">
    <property type="component" value="Unassembled WGS sequence"/>
</dbReference>
<dbReference type="AlphaFoldDB" id="A0AA86R679"/>
<dbReference type="Pfam" id="PF03357">
    <property type="entry name" value="Snf7"/>
    <property type="match status" value="1"/>
</dbReference>
<evidence type="ECO:0000313" key="3">
    <source>
        <dbReference type="EMBL" id="CAI9967956.1"/>
    </source>
</evidence>